<dbReference type="GO" id="GO:0007015">
    <property type="term" value="P:actin filament organization"/>
    <property type="evidence" value="ECO:0007669"/>
    <property type="project" value="InterPro"/>
</dbReference>
<comment type="caution">
    <text evidence="2">The sequence shown here is derived from an EMBL/GenBank/DDBJ whole genome shotgun (WGS) entry which is preliminary data.</text>
</comment>
<protein>
    <submittedName>
        <fullName evidence="2">Uncharacterized protein</fullName>
    </submittedName>
</protein>
<dbReference type="Pfam" id="PF20491">
    <property type="entry name" value="Ermin"/>
    <property type="match status" value="1"/>
</dbReference>
<gene>
    <name evidence="2" type="ORF">HF521_000096</name>
</gene>
<feature type="compositionally biased region" description="Acidic residues" evidence="1">
    <location>
        <begin position="10"/>
        <end position="19"/>
    </location>
</feature>
<dbReference type="InterPro" id="IPR008954">
    <property type="entry name" value="Moesin_tail_sf"/>
</dbReference>
<feature type="region of interest" description="Disordered" evidence="1">
    <location>
        <begin position="110"/>
        <end position="142"/>
    </location>
</feature>
<evidence type="ECO:0000313" key="2">
    <source>
        <dbReference type="EMBL" id="KAF7711085.1"/>
    </source>
</evidence>
<reference evidence="2" key="1">
    <citation type="submission" date="2020-08" db="EMBL/GenBank/DDBJ databases">
        <title>Chromosome-level assembly of Southern catfish (Silurus meridionalis) provides insights into visual adaptation to the nocturnal and benthic lifestyles.</title>
        <authorList>
            <person name="Zhang Y."/>
            <person name="Wang D."/>
            <person name="Peng Z."/>
        </authorList>
    </citation>
    <scope>NUCLEOTIDE SEQUENCE</scope>
    <source>
        <strain evidence="2">SWU-2019-XX</strain>
        <tissue evidence="2">Muscle</tissue>
    </source>
</reference>
<name>A0A8T0BW55_SILME</name>
<dbReference type="Proteomes" id="UP000606274">
    <property type="component" value="Unassembled WGS sequence"/>
</dbReference>
<feature type="compositionally biased region" description="Acidic residues" evidence="1">
    <location>
        <begin position="64"/>
        <end position="83"/>
    </location>
</feature>
<feature type="region of interest" description="Disordered" evidence="1">
    <location>
        <begin position="1"/>
        <end position="94"/>
    </location>
</feature>
<dbReference type="Gene3D" id="6.10.360.10">
    <property type="match status" value="1"/>
</dbReference>
<evidence type="ECO:0000313" key="3">
    <source>
        <dbReference type="Proteomes" id="UP000606274"/>
    </source>
</evidence>
<dbReference type="InterPro" id="IPR045346">
    <property type="entry name" value="Ermin"/>
</dbReference>
<organism evidence="2 3">
    <name type="scientific">Silurus meridionalis</name>
    <name type="common">Southern catfish</name>
    <name type="synonym">Silurus soldatovi meridionalis</name>
    <dbReference type="NCBI Taxonomy" id="175797"/>
    <lineage>
        <taxon>Eukaryota</taxon>
        <taxon>Metazoa</taxon>
        <taxon>Chordata</taxon>
        <taxon>Craniata</taxon>
        <taxon>Vertebrata</taxon>
        <taxon>Euteleostomi</taxon>
        <taxon>Actinopterygii</taxon>
        <taxon>Neopterygii</taxon>
        <taxon>Teleostei</taxon>
        <taxon>Ostariophysi</taxon>
        <taxon>Siluriformes</taxon>
        <taxon>Siluridae</taxon>
        <taxon>Silurus</taxon>
    </lineage>
</organism>
<dbReference type="AlphaFoldDB" id="A0A8T0BW55"/>
<dbReference type="GO" id="GO:0051015">
    <property type="term" value="F:actin filament binding"/>
    <property type="evidence" value="ECO:0007669"/>
    <property type="project" value="InterPro"/>
</dbReference>
<keyword evidence="3" id="KW-1185">Reference proteome</keyword>
<evidence type="ECO:0000256" key="1">
    <source>
        <dbReference type="SAM" id="MobiDB-lite"/>
    </source>
</evidence>
<dbReference type="GO" id="GO:0008360">
    <property type="term" value="P:regulation of cell shape"/>
    <property type="evidence" value="ECO:0007669"/>
    <property type="project" value="InterPro"/>
</dbReference>
<proteinExistence type="predicted"/>
<accession>A0A8T0BW55</accession>
<dbReference type="EMBL" id="JABFDY010000001">
    <property type="protein sequence ID" value="KAF7711085.1"/>
    <property type="molecule type" value="Genomic_DNA"/>
</dbReference>
<sequence length="142" mass="14891">MTAVDFVVLQEEEGSEEQQDGATAGGGADPSNGEAGAENGTPENAEGQKTAGEGGEGQDGGKEEGDEQEEEDELEVGAEEACEGSDGSKEKRSGISKYFTVSYRKIKKGIAKQRVDEFEQEAELDPGLGKESGQEVSPDETL</sequence>